<organism evidence="1 2">
    <name type="scientific">Lipingzhangella halophila</name>
    <dbReference type="NCBI Taxonomy" id="1783352"/>
    <lineage>
        <taxon>Bacteria</taxon>
        <taxon>Bacillati</taxon>
        <taxon>Actinomycetota</taxon>
        <taxon>Actinomycetes</taxon>
        <taxon>Streptosporangiales</taxon>
        <taxon>Nocardiopsidaceae</taxon>
        <taxon>Lipingzhangella</taxon>
    </lineage>
</organism>
<dbReference type="Proteomes" id="UP000523007">
    <property type="component" value="Unassembled WGS sequence"/>
</dbReference>
<dbReference type="AlphaFoldDB" id="A0A7W7RF56"/>
<dbReference type="RefSeq" id="WP_184576348.1">
    <property type="nucleotide sequence ID" value="NZ_JACHJT010000001.1"/>
</dbReference>
<comment type="caution">
    <text evidence="1">The sequence shown here is derived from an EMBL/GenBank/DDBJ whole genome shotgun (WGS) entry which is preliminary data.</text>
</comment>
<proteinExistence type="predicted"/>
<sequence>MSSAQSLGELVQEDCPFPAVPGRVGRHDVLVEQSAFGTSLYRIHDGRVLTLRANTGYREDVAAALLDAVERLVDTDTGALGRSVRLRPIDVTGFPLDRAALLGPGATRVFRDRPRLAECGYEVFAVHRTETADGDDHKVFAATVTGKNLGIREHDWTRDPRPRAEVRRLDGQPGGLYRRTRTSRRSTKPAFLPAERVLAQDAPNLLDGVHVSMRDVRGHELELRREWDRLCGTLRAPVPVPESAQEVGDVQFSVPRNEGWRLLGPVFRGDALDLAPLSDAAAEPPETMLHMSVSDRERRRHDDAVHPENLDGCLRWLRALAPSAGNFLVLEARSGGVVQVMWHEGERLWLETPEPERRRWRGRHVALEEAERMITILAREDRVAVDELGDLETGAF</sequence>
<dbReference type="EMBL" id="JACHJT010000001">
    <property type="protein sequence ID" value="MBB4930873.1"/>
    <property type="molecule type" value="Genomic_DNA"/>
</dbReference>
<name>A0A7W7RF56_9ACTN</name>
<evidence type="ECO:0000313" key="1">
    <source>
        <dbReference type="EMBL" id="MBB4930873.1"/>
    </source>
</evidence>
<gene>
    <name evidence="1" type="ORF">F4561_001693</name>
</gene>
<evidence type="ECO:0000313" key="2">
    <source>
        <dbReference type="Proteomes" id="UP000523007"/>
    </source>
</evidence>
<protein>
    <submittedName>
        <fullName evidence="1">Uncharacterized protein</fullName>
    </submittedName>
</protein>
<accession>A0A7W7RF56</accession>
<keyword evidence="2" id="KW-1185">Reference proteome</keyword>
<reference evidence="1 2" key="1">
    <citation type="submission" date="2020-08" db="EMBL/GenBank/DDBJ databases">
        <title>Sequencing the genomes of 1000 actinobacteria strains.</title>
        <authorList>
            <person name="Klenk H.-P."/>
        </authorList>
    </citation>
    <scope>NUCLEOTIDE SEQUENCE [LARGE SCALE GENOMIC DNA]</scope>
    <source>
        <strain evidence="1 2">DSM 102030</strain>
    </source>
</reference>